<comment type="similarity">
    <text evidence="3">Belongs to the Nudix hydrolase family. PCD1 subfamily.</text>
</comment>
<dbReference type="GO" id="GO:0010945">
    <property type="term" value="F:coenzyme A diphosphatase activity"/>
    <property type="evidence" value="ECO:0007669"/>
    <property type="project" value="InterPro"/>
</dbReference>
<dbReference type="GeneID" id="80919933"/>
<evidence type="ECO:0000256" key="1">
    <source>
        <dbReference type="ARBA" id="ARBA00001936"/>
    </source>
</evidence>
<dbReference type="PANTHER" id="PTHR12992:SF24">
    <property type="entry name" value="PEROXISOMAL COENZYME A DIPHOSPHATASE NUDT7"/>
    <property type="match status" value="1"/>
</dbReference>
<comment type="cofactor">
    <cofactor evidence="2">
        <name>Mg(2+)</name>
        <dbReference type="ChEBI" id="CHEBI:18420"/>
    </cofactor>
</comment>
<dbReference type="AlphaFoldDB" id="A0AA35ISR6"/>
<dbReference type="Gene3D" id="3.90.79.10">
    <property type="entry name" value="Nucleoside Triphosphate Pyrophosphohydrolase"/>
    <property type="match status" value="1"/>
</dbReference>
<dbReference type="InterPro" id="IPR045121">
    <property type="entry name" value="CoAse"/>
</dbReference>
<evidence type="ECO:0000256" key="6">
    <source>
        <dbReference type="ARBA" id="ARBA00022842"/>
    </source>
</evidence>
<evidence type="ECO:0000256" key="3">
    <source>
        <dbReference type="ARBA" id="ARBA00006506"/>
    </source>
</evidence>
<evidence type="ECO:0000259" key="8">
    <source>
        <dbReference type="PROSITE" id="PS51462"/>
    </source>
</evidence>
<name>A0AA35ISR6_SACMI</name>
<dbReference type="Pfam" id="PF00293">
    <property type="entry name" value="NUDIX"/>
    <property type="match status" value="1"/>
</dbReference>
<dbReference type="EMBL" id="OX365768">
    <property type="protein sequence ID" value="CAI4035079.1"/>
    <property type="molecule type" value="Genomic_DNA"/>
</dbReference>
<dbReference type="GO" id="GO:0030145">
    <property type="term" value="F:manganese ion binding"/>
    <property type="evidence" value="ECO:0007669"/>
    <property type="project" value="InterPro"/>
</dbReference>
<keyword evidence="6" id="KW-0460">Magnesium</keyword>
<dbReference type="GO" id="GO:0000287">
    <property type="term" value="F:magnesium ion binding"/>
    <property type="evidence" value="ECO:0007669"/>
    <property type="project" value="InterPro"/>
</dbReference>
<dbReference type="GO" id="GO:0009132">
    <property type="term" value="P:nucleoside diphosphate metabolic process"/>
    <property type="evidence" value="ECO:0007669"/>
    <property type="project" value="InterPro"/>
</dbReference>
<dbReference type="InterPro" id="IPR000086">
    <property type="entry name" value="NUDIX_hydrolase_dom"/>
</dbReference>
<dbReference type="InterPro" id="IPR015797">
    <property type="entry name" value="NUDIX_hydrolase-like_dom_sf"/>
</dbReference>
<evidence type="ECO:0000313" key="9">
    <source>
        <dbReference type="EMBL" id="CAI4035079.1"/>
    </source>
</evidence>
<protein>
    <recommendedName>
        <fullName evidence="8">Nudix hydrolase domain-containing protein</fullName>
    </recommendedName>
</protein>
<dbReference type="Proteomes" id="UP001161438">
    <property type="component" value="Chromosome 12"/>
</dbReference>
<evidence type="ECO:0000313" key="10">
    <source>
        <dbReference type="Proteomes" id="UP001161438"/>
    </source>
</evidence>
<organism evidence="9 10">
    <name type="scientific">Saccharomyces mikatae IFO 1815</name>
    <dbReference type="NCBI Taxonomy" id="226126"/>
    <lineage>
        <taxon>Eukaryota</taxon>
        <taxon>Fungi</taxon>
        <taxon>Dikarya</taxon>
        <taxon>Ascomycota</taxon>
        <taxon>Saccharomycotina</taxon>
        <taxon>Saccharomycetes</taxon>
        <taxon>Saccharomycetales</taxon>
        <taxon>Saccharomycetaceae</taxon>
        <taxon>Saccharomyces</taxon>
    </lineage>
</organism>
<dbReference type="PROSITE" id="PS01293">
    <property type="entry name" value="NUDIX_COA"/>
    <property type="match status" value="1"/>
</dbReference>
<comment type="cofactor">
    <cofactor evidence="1">
        <name>Mn(2+)</name>
        <dbReference type="ChEBI" id="CHEBI:29035"/>
    </cofactor>
</comment>
<sequence length="388" mass="45212">METASLFNIFLFRKGWVRLWGTRVSSLIIVRLVYCWLETPSQNSIEAAMTLGSSRMLSSKQLIENLIRYNFHKTPYTRSSVWPFKRNSAVIILLFIGMKGELRVLLTKRSRSLRSFSGDVSFPGGKADSIQETFESVARREAEEEIGLPHDSEILHKEFGMRLDNLVMDMPCYLSRTFLSVKPMVCFLYKDKLEKNEDKYKVPLDIRKFFGKLNPGETSSLFSVPLNDLTVHLLSKDDEEVQNYRTEYFERREYKLNWGGIKWLIMHYHFHVANNNEMPWLQIIEDLSSSDEDGIDDAILKFRDLWGLTCKMLFDVSCIANGLMDEKSKKELGHEDLIVGLHDYGNQMQPNGRSEWEIGMINGDKQLKYSDVIPKYYMKTLRGCRSLW</sequence>
<dbReference type="CDD" id="cd03426">
    <property type="entry name" value="NUDIX_CoAse_Nudt7"/>
    <property type="match status" value="1"/>
</dbReference>
<dbReference type="FunFam" id="3.90.79.10:FF:000053">
    <property type="entry name" value="Coenzyme A diphosphatase"/>
    <property type="match status" value="1"/>
</dbReference>
<dbReference type="SUPFAM" id="SSF55811">
    <property type="entry name" value="Nudix"/>
    <property type="match status" value="1"/>
</dbReference>
<keyword evidence="4" id="KW-0479">Metal-binding</keyword>
<dbReference type="PANTHER" id="PTHR12992">
    <property type="entry name" value="NUDIX HYDROLASE"/>
    <property type="match status" value="1"/>
</dbReference>
<proteinExistence type="inferred from homology"/>
<dbReference type="PROSITE" id="PS51462">
    <property type="entry name" value="NUDIX"/>
    <property type="match status" value="1"/>
</dbReference>
<accession>A0AA35ISR6</accession>
<dbReference type="GO" id="GO:0015938">
    <property type="term" value="P:coenzyme A catabolic process"/>
    <property type="evidence" value="ECO:0007669"/>
    <property type="project" value="TreeGrafter"/>
</dbReference>
<dbReference type="RefSeq" id="XP_056078199.1">
    <property type="nucleotide sequence ID" value="XM_056224263.1"/>
</dbReference>
<keyword evidence="10" id="KW-1185">Reference proteome</keyword>
<reference evidence="9" key="1">
    <citation type="submission" date="2022-10" db="EMBL/GenBank/DDBJ databases">
        <authorList>
            <person name="Byrne P K."/>
        </authorList>
    </citation>
    <scope>NUCLEOTIDE SEQUENCE</scope>
    <source>
        <strain evidence="9">IFO1815</strain>
    </source>
</reference>
<evidence type="ECO:0000256" key="5">
    <source>
        <dbReference type="ARBA" id="ARBA00022801"/>
    </source>
</evidence>
<keyword evidence="7" id="KW-0464">Manganese</keyword>
<evidence type="ECO:0000256" key="2">
    <source>
        <dbReference type="ARBA" id="ARBA00001946"/>
    </source>
</evidence>
<dbReference type="InterPro" id="IPR000059">
    <property type="entry name" value="NUDIX_hydrolase_NudL_CS"/>
</dbReference>
<evidence type="ECO:0000256" key="4">
    <source>
        <dbReference type="ARBA" id="ARBA00022723"/>
    </source>
</evidence>
<evidence type="ECO:0000256" key="7">
    <source>
        <dbReference type="ARBA" id="ARBA00023211"/>
    </source>
</evidence>
<feature type="domain" description="Nudix hydrolase" evidence="8">
    <location>
        <begin position="85"/>
        <end position="246"/>
    </location>
</feature>
<gene>
    <name evidence="9" type="primary">SMKI12G2180</name>
    <name evidence="9" type="ORF">SMKI_12G2180</name>
</gene>
<keyword evidence="5" id="KW-0378">Hydrolase</keyword>